<evidence type="ECO:0000313" key="2">
    <source>
        <dbReference type="EMBL" id="PNR44709.1"/>
    </source>
</evidence>
<name>A0A2K1JT52_PHYPA</name>
<evidence type="ECO:0000313" key="4">
    <source>
        <dbReference type="Proteomes" id="UP000006727"/>
    </source>
</evidence>
<dbReference type="Proteomes" id="UP000006727">
    <property type="component" value="Chromosome 11"/>
</dbReference>
<accession>A0A2K1JT52</accession>
<feature type="region of interest" description="Disordered" evidence="1">
    <location>
        <begin position="58"/>
        <end position="78"/>
    </location>
</feature>
<dbReference type="Gramene" id="Pp3c11_2148V3.1">
    <property type="protein sequence ID" value="Pp3c11_2148V3.1"/>
    <property type="gene ID" value="Pp3c11_2148"/>
</dbReference>
<dbReference type="EnsemblPlants" id="Pp3c11_2148V3.1">
    <property type="protein sequence ID" value="Pp3c11_2148V3.1"/>
    <property type="gene ID" value="Pp3c11_2148"/>
</dbReference>
<proteinExistence type="predicted"/>
<organism evidence="2">
    <name type="scientific">Physcomitrium patens</name>
    <name type="common">Spreading-leaved earth moss</name>
    <name type="synonym">Physcomitrella patens</name>
    <dbReference type="NCBI Taxonomy" id="3218"/>
    <lineage>
        <taxon>Eukaryota</taxon>
        <taxon>Viridiplantae</taxon>
        <taxon>Streptophyta</taxon>
        <taxon>Embryophyta</taxon>
        <taxon>Bryophyta</taxon>
        <taxon>Bryophytina</taxon>
        <taxon>Bryopsida</taxon>
        <taxon>Funariidae</taxon>
        <taxon>Funariales</taxon>
        <taxon>Funariaceae</taxon>
        <taxon>Physcomitrium</taxon>
    </lineage>
</organism>
<sequence>MGEIDSIWGSPRHRRHVMGRLISWPWRIHVAPRNYRGPSNSKSTSGLITSTNIYAQVVSRRRRRRRTKPIALSERQKREAGVREAIHSSYPVFAVETVNLEVQESI</sequence>
<keyword evidence="4" id="KW-1185">Reference proteome</keyword>
<feature type="compositionally biased region" description="Basic residues" evidence="1">
    <location>
        <begin position="59"/>
        <end position="68"/>
    </location>
</feature>
<evidence type="ECO:0000313" key="3">
    <source>
        <dbReference type="EnsemblPlants" id="Pp3c11_2148V3.1"/>
    </source>
</evidence>
<reference evidence="2 4" key="2">
    <citation type="journal article" date="2018" name="Plant J.">
        <title>The Physcomitrella patens chromosome-scale assembly reveals moss genome structure and evolution.</title>
        <authorList>
            <person name="Lang D."/>
            <person name="Ullrich K.K."/>
            <person name="Murat F."/>
            <person name="Fuchs J."/>
            <person name="Jenkins J."/>
            <person name="Haas F.B."/>
            <person name="Piednoel M."/>
            <person name="Gundlach H."/>
            <person name="Van Bel M."/>
            <person name="Meyberg R."/>
            <person name="Vives C."/>
            <person name="Morata J."/>
            <person name="Symeonidi A."/>
            <person name="Hiss M."/>
            <person name="Muchero W."/>
            <person name="Kamisugi Y."/>
            <person name="Saleh O."/>
            <person name="Blanc G."/>
            <person name="Decker E.L."/>
            <person name="van Gessel N."/>
            <person name="Grimwood J."/>
            <person name="Hayes R.D."/>
            <person name="Graham S.W."/>
            <person name="Gunter L.E."/>
            <person name="McDaniel S.F."/>
            <person name="Hoernstein S.N.W."/>
            <person name="Larsson A."/>
            <person name="Li F.W."/>
            <person name="Perroud P.F."/>
            <person name="Phillips J."/>
            <person name="Ranjan P."/>
            <person name="Rokshar D.S."/>
            <person name="Rothfels C.J."/>
            <person name="Schneider L."/>
            <person name="Shu S."/>
            <person name="Stevenson D.W."/>
            <person name="Thummler F."/>
            <person name="Tillich M."/>
            <person name="Villarreal Aguilar J.C."/>
            <person name="Widiez T."/>
            <person name="Wong G.K."/>
            <person name="Wymore A."/>
            <person name="Zhang Y."/>
            <person name="Zimmer A.D."/>
            <person name="Quatrano R.S."/>
            <person name="Mayer K.F.X."/>
            <person name="Goodstein D."/>
            <person name="Casacuberta J.M."/>
            <person name="Vandepoele K."/>
            <person name="Reski R."/>
            <person name="Cuming A.C."/>
            <person name="Tuskan G.A."/>
            <person name="Maumus F."/>
            <person name="Salse J."/>
            <person name="Schmutz J."/>
            <person name="Rensing S.A."/>
        </authorList>
    </citation>
    <scope>NUCLEOTIDE SEQUENCE [LARGE SCALE GENOMIC DNA]</scope>
    <source>
        <strain evidence="3 4">cv. Gransden 2004</strain>
    </source>
</reference>
<protein>
    <submittedName>
        <fullName evidence="2 3">Uncharacterized protein</fullName>
    </submittedName>
</protein>
<reference evidence="2 4" key="1">
    <citation type="journal article" date="2008" name="Science">
        <title>The Physcomitrella genome reveals evolutionary insights into the conquest of land by plants.</title>
        <authorList>
            <person name="Rensing S."/>
            <person name="Lang D."/>
            <person name="Zimmer A."/>
            <person name="Terry A."/>
            <person name="Salamov A."/>
            <person name="Shapiro H."/>
            <person name="Nishiyama T."/>
            <person name="Perroud P.-F."/>
            <person name="Lindquist E."/>
            <person name="Kamisugi Y."/>
            <person name="Tanahashi T."/>
            <person name="Sakakibara K."/>
            <person name="Fujita T."/>
            <person name="Oishi K."/>
            <person name="Shin-I T."/>
            <person name="Kuroki Y."/>
            <person name="Toyoda A."/>
            <person name="Suzuki Y."/>
            <person name="Hashimoto A."/>
            <person name="Yamaguchi K."/>
            <person name="Sugano A."/>
            <person name="Kohara Y."/>
            <person name="Fujiyama A."/>
            <person name="Anterola A."/>
            <person name="Aoki S."/>
            <person name="Ashton N."/>
            <person name="Barbazuk W.B."/>
            <person name="Barker E."/>
            <person name="Bennetzen J."/>
            <person name="Bezanilla M."/>
            <person name="Blankenship R."/>
            <person name="Cho S.H."/>
            <person name="Dutcher S."/>
            <person name="Estelle M."/>
            <person name="Fawcett J.A."/>
            <person name="Gundlach H."/>
            <person name="Hanada K."/>
            <person name="Heyl A."/>
            <person name="Hicks K.A."/>
            <person name="Hugh J."/>
            <person name="Lohr M."/>
            <person name="Mayer K."/>
            <person name="Melkozernov A."/>
            <person name="Murata T."/>
            <person name="Nelson D."/>
            <person name="Pils B."/>
            <person name="Prigge M."/>
            <person name="Reiss B."/>
            <person name="Renner T."/>
            <person name="Rombauts S."/>
            <person name="Rushton P."/>
            <person name="Sanderfoot A."/>
            <person name="Schween G."/>
            <person name="Shiu S.-H."/>
            <person name="Stueber K."/>
            <person name="Theodoulou F.L."/>
            <person name="Tu H."/>
            <person name="Van de Peer Y."/>
            <person name="Verrier P.J."/>
            <person name="Waters E."/>
            <person name="Wood A."/>
            <person name="Yang L."/>
            <person name="Cove D."/>
            <person name="Cuming A."/>
            <person name="Hasebe M."/>
            <person name="Lucas S."/>
            <person name="Mishler D.B."/>
            <person name="Reski R."/>
            <person name="Grigoriev I."/>
            <person name="Quatrano R.S."/>
            <person name="Boore J.L."/>
        </authorList>
    </citation>
    <scope>NUCLEOTIDE SEQUENCE [LARGE SCALE GENOMIC DNA]</scope>
    <source>
        <strain evidence="3 4">cv. Gransden 2004</strain>
    </source>
</reference>
<dbReference type="EMBL" id="ABEU02000011">
    <property type="protein sequence ID" value="PNR44709.1"/>
    <property type="molecule type" value="Genomic_DNA"/>
</dbReference>
<dbReference type="InParanoid" id="A0A2K1JT52"/>
<evidence type="ECO:0000256" key="1">
    <source>
        <dbReference type="SAM" id="MobiDB-lite"/>
    </source>
</evidence>
<reference evidence="3" key="3">
    <citation type="submission" date="2020-12" db="UniProtKB">
        <authorList>
            <consortium name="EnsemblPlants"/>
        </authorList>
    </citation>
    <scope>IDENTIFICATION</scope>
</reference>
<gene>
    <name evidence="2" type="ORF">PHYPA_014479</name>
</gene>
<dbReference type="AlphaFoldDB" id="A0A2K1JT52"/>